<accession>A0A414T708</accession>
<sequence>MNITMLLTNAFEMDVRVYKEARYLIEKGNNVTILCWDRNKNSNLKALDEKDGIQVVRFLEPSIAGSGYRQVGSFFKYALKCRKYLKNHLADYVHCNDLDGMIAYQICGKEKPYIFDMHEYYIRGSKLKQKIIKKIVGYFIKNSHYSLYENNGYLKLYNAGIAQHLLPLKNYPDADCLKPLEKTASEKFRIGYHGCVRGQLPEFKALFDACSEMSDVRIDINGGGIDLPELKELEKQYSNVFVHGPYNGMKESNRLYQNTDVLYCGYNPDNPNYQGDAEVVKFYEAIVTGTPMIMTESLGMGEKVKQMDIGLTADTRDVNSIKKVIVQMKNDKMLCQKFRENMLKFSPNYNWENAVKVLDEVYQKRS</sequence>
<dbReference type="GO" id="GO:0016757">
    <property type="term" value="F:glycosyltransferase activity"/>
    <property type="evidence" value="ECO:0007669"/>
    <property type="project" value="InterPro"/>
</dbReference>
<dbReference type="SUPFAM" id="SSF53756">
    <property type="entry name" value="UDP-Glycosyltransferase/glycogen phosphorylase"/>
    <property type="match status" value="1"/>
</dbReference>
<evidence type="ECO:0000313" key="2">
    <source>
        <dbReference type="EMBL" id="RHG29955.1"/>
    </source>
</evidence>
<dbReference type="AlphaFoldDB" id="A0A414T708"/>
<gene>
    <name evidence="2" type="ORF">DW264_04030</name>
</gene>
<organism evidence="2 3">
    <name type="scientific">Roseburia intestinalis</name>
    <dbReference type="NCBI Taxonomy" id="166486"/>
    <lineage>
        <taxon>Bacteria</taxon>
        <taxon>Bacillati</taxon>
        <taxon>Bacillota</taxon>
        <taxon>Clostridia</taxon>
        <taxon>Lachnospirales</taxon>
        <taxon>Lachnospiraceae</taxon>
        <taxon>Roseburia</taxon>
    </lineage>
</organism>
<comment type="caution">
    <text evidence="2">The sequence shown here is derived from an EMBL/GenBank/DDBJ whole genome shotgun (WGS) entry which is preliminary data.</text>
</comment>
<reference evidence="2 3" key="1">
    <citation type="submission" date="2018-08" db="EMBL/GenBank/DDBJ databases">
        <title>A genome reference for cultivated species of the human gut microbiota.</title>
        <authorList>
            <person name="Zou Y."/>
            <person name="Xue W."/>
            <person name="Luo G."/>
        </authorList>
    </citation>
    <scope>NUCLEOTIDE SEQUENCE [LARGE SCALE GENOMIC DNA]</scope>
    <source>
        <strain evidence="2 3">AM22-21LB</strain>
    </source>
</reference>
<dbReference type="Pfam" id="PF00534">
    <property type="entry name" value="Glycos_transf_1"/>
    <property type="match status" value="1"/>
</dbReference>
<feature type="domain" description="Glycosyl transferase family 1" evidence="1">
    <location>
        <begin position="213"/>
        <end position="342"/>
    </location>
</feature>
<evidence type="ECO:0000313" key="3">
    <source>
        <dbReference type="Proteomes" id="UP000284051"/>
    </source>
</evidence>
<dbReference type="EMBL" id="QRID01000003">
    <property type="protein sequence ID" value="RHG29955.1"/>
    <property type="molecule type" value="Genomic_DNA"/>
</dbReference>
<dbReference type="InterPro" id="IPR001296">
    <property type="entry name" value="Glyco_trans_1"/>
</dbReference>
<evidence type="ECO:0000259" key="1">
    <source>
        <dbReference type="Pfam" id="PF00534"/>
    </source>
</evidence>
<name>A0A414T708_9FIRM</name>
<proteinExistence type="predicted"/>
<dbReference type="Gene3D" id="3.40.50.2000">
    <property type="entry name" value="Glycogen Phosphorylase B"/>
    <property type="match status" value="2"/>
</dbReference>
<dbReference type="RefSeq" id="WP_118772038.1">
    <property type="nucleotide sequence ID" value="NZ_JADNLD010000007.1"/>
</dbReference>
<protein>
    <recommendedName>
        <fullName evidence="1">Glycosyl transferase family 1 domain-containing protein</fullName>
    </recommendedName>
</protein>
<dbReference type="Proteomes" id="UP000284051">
    <property type="component" value="Unassembled WGS sequence"/>
</dbReference>